<dbReference type="RefSeq" id="WP_422918560.1">
    <property type="nucleotide sequence ID" value="NZ_JAMZEJ010000002.1"/>
</dbReference>
<evidence type="ECO:0000313" key="2">
    <source>
        <dbReference type="Proteomes" id="UP001524547"/>
    </source>
</evidence>
<dbReference type="PANTHER" id="PTHR47739:SF1">
    <property type="entry name" value="TRNA1(VAL) (ADENINE(37)-N6)-METHYLTRANSFERASE"/>
    <property type="match status" value="1"/>
</dbReference>
<dbReference type="Proteomes" id="UP001524547">
    <property type="component" value="Unassembled WGS sequence"/>
</dbReference>
<organism evidence="1 2">
    <name type="scientific">Rhizosaccharibacter radicis</name>
    <dbReference type="NCBI Taxonomy" id="2782605"/>
    <lineage>
        <taxon>Bacteria</taxon>
        <taxon>Pseudomonadati</taxon>
        <taxon>Pseudomonadota</taxon>
        <taxon>Alphaproteobacteria</taxon>
        <taxon>Acetobacterales</taxon>
        <taxon>Acetobacteraceae</taxon>
        <taxon>Rhizosaccharibacter</taxon>
    </lineage>
</organism>
<dbReference type="InterPro" id="IPR029063">
    <property type="entry name" value="SAM-dependent_MTases_sf"/>
</dbReference>
<dbReference type="PANTHER" id="PTHR47739">
    <property type="entry name" value="TRNA1(VAL) (ADENINE(37)-N6)-METHYLTRANSFERASE"/>
    <property type="match status" value="1"/>
</dbReference>
<name>A0ABT1VU03_9PROT</name>
<proteinExistence type="predicted"/>
<keyword evidence="1" id="KW-0808">Transferase</keyword>
<dbReference type="GO" id="GO:0032259">
    <property type="term" value="P:methylation"/>
    <property type="evidence" value="ECO:0007669"/>
    <property type="project" value="UniProtKB-KW"/>
</dbReference>
<protein>
    <submittedName>
        <fullName evidence="1">Methyltransferase</fullName>
    </submittedName>
</protein>
<dbReference type="Gene3D" id="3.40.50.150">
    <property type="entry name" value="Vaccinia Virus protein VP39"/>
    <property type="match status" value="1"/>
</dbReference>
<dbReference type="SUPFAM" id="SSF53335">
    <property type="entry name" value="S-adenosyl-L-methionine-dependent methyltransferases"/>
    <property type="match status" value="1"/>
</dbReference>
<dbReference type="GO" id="GO:0008168">
    <property type="term" value="F:methyltransferase activity"/>
    <property type="evidence" value="ECO:0007669"/>
    <property type="project" value="UniProtKB-KW"/>
</dbReference>
<reference evidence="1 2" key="1">
    <citation type="submission" date="2022-06" db="EMBL/GenBank/DDBJ databases">
        <title>Rhizosaccharibacter gen. nov. sp. nov. KSS12, endophytic bacteria isolated from sugarcane.</title>
        <authorList>
            <person name="Pitiwittayakul N."/>
        </authorList>
    </citation>
    <scope>NUCLEOTIDE SEQUENCE [LARGE SCALE GENOMIC DNA]</scope>
    <source>
        <strain evidence="1 2">KSS12</strain>
    </source>
</reference>
<keyword evidence="1" id="KW-0489">Methyltransferase</keyword>
<comment type="caution">
    <text evidence="1">The sequence shown here is derived from an EMBL/GenBank/DDBJ whole genome shotgun (WGS) entry which is preliminary data.</text>
</comment>
<evidence type="ECO:0000313" key="1">
    <source>
        <dbReference type="EMBL" id="MCQ8239816.1"/>
    </source>
</evidence>
<sequence length="278" mass="28808">MRDADRAEPPDGPAAENGAVATTVGTLLGGRVVYRQPRAGYRTGIEPVLLAAAVPARPGDTVLEAGCGAGAGLLCLTTRVGGLQAIGLEQDDLSATLAAENLGIAHRFGMAVHRCVLPALPPELPILDHVLFNPPWHRAGATPSVSARRALALQMPADSRESPLSSWSAALAPRLRRGGTLTVVVATARLADAVEAFRAARIGTLRLLPLWPRIGATARLMVLQGRRLGRGDDAVLPGLVLHEASGRYTAAAEAVLRAGTALPGLGDTRSTKRGRGPA</sequence>
<keyword evidence="2" id="KW-1185">Reference proteome</keyword>
<dbReference type="InterPro" id="IPR050210">
    <property type="entry name" value="tRNA_Adenine-N(6)_MTase"/>
</dbReference>
<accession>A0ABT1VU03</accession>
<dbReference type="EMBL" id="JAMZEJ010000002">
    <property type="protein sequence ID" value="MCQ8239816.1"/>
    <property type="molecule type" value="Genomic_DNA"/>
</dbReference>
<gene>
    <name evidence="1" type="ORF">NFI88_03050</name>
</gene>